<dbReference type="SUPFAM" id="SSF52799">
    <property type="entry name" value="(Phosphotyrosine protein) phosphatases II"/>
    <property type="match status" value="1"/>
</dbReference>
<dbReference type="GO" id="GO:0043409">
    <property type="term" value="P:negative regulation of MAPK cascade"/>
    <property type="evidence" value="ECO:0007669"/>
    <property type="project" value="TreeGrafter"/>
</dbReference>
<dbReference type="InterPro" id="IPR000387">
    <property type="entry name" value="Tyr_Pase_dom"/>
</dbReference>
<evidence type="ECO:0000256" key="1">
    <source>
        <dbReference type="ARBA" id="ARBA00008601"/>
    </source>
</evidence>
<feature type="domain" description="Tyrosine specific protein phosphatases" evidence="7">
    <location>
        <begin position="554"/>
        <end position="612"/>
    </location>
</feature>
<dbReference type="Gene3D" id="3.90.190.10">
    <property type="entry name" value="Protein tyrosine phosphatase superfamily"/>
    <property type="match status" value="1"/>
</dbReference>
<evidence type="ECO:0000256" key="5">
    <source>
        <dbReference type="SAM" id="MobiDB-lite"/>
    </source>
</evidence>
<evidence type="ECO:0000259" key="7">
    <source>
        <dbReference type="PROSITE" id="PS50056"/>
    </source>
</evidence>
<feature type="compositionally biased region" description="Low complexity" evidence="5">
    <location>
        <begin position="362"/>
        <end position="386"/>
    </location>
</feature>
<evidence type="ECO:0000313" key="9">
    <source>
        <dbReference type="EMBL" id="ORX62590.1"/>
    </source>
</evidence>
<feature type="compositionally biased region" description="Pro residues" evidence="5">
    <location>
        <begin position="351"/>
        <end position="361"/>
    </location>
</feature>
<dbReference type="AlphaFoldDB" id="A0A1X2GWX4"/>
<dbReference type="PANTHER" id="PTHR10159">
    <property type="entry name" value="DUAL SPECIFICITY PROTEIN PHOSPHATASE"/>
    <property type="match status" value="1"/>
</dbReference>
<keyword evidence="10" id="KW-1185">Reference proteome</keyword>
<reference evidence="9 10" key="1">
    <citation type="submission" date="2016-07" db="EMBL/GenBank/DDBJ databases">
        <title>Pervasive Adenine N6-methylation of Active Genes in Fungi.</title>
        <authorList>
            <consortium name="DOE Joint Genome Institute"/>
            <person name="Mondo S.J."/>
            <person name="Dannebaum R.O."/>
            <person name="Kuo R.C."/>
            <person name="Labutti K."/>
            <person name="Haridas S."/>
            <person name="Kuo A."/>
            <person name="Salamov A."/>
            <person name="Ahrendt S.R."/>
            <person name="Lipzen A."/>
            <person name="Sullivan W."/>
            <person name="Andreopoulos W.B."/>
            <person name="Clum A."/>
            <person name="Lindquist E."/>
            <person name="Daum C."/>
            <person name="Ramamoorthy G.K."/>
            <person name="Gryganskyi A."/>
            <person name="Culley D."/>
            <person name="Magnuson J.K."/>
            <person name="James T.Y."/>
            <person name="O'Malley M.A."/>
            <person name="Stajich J.E."/>
            <person name="Spatafora J.W."/>
            <person name="Visel A."/>
            <person name="Grigoriev I.V."/>
        </authorList>
    </citation>
    <scope>NUCLEOTIDE SEQUENCE [LARGE SCALE GENOMIC DNA]</scope>
    <source>
        <strain evidence="9 10">NRRL 3301</strain>
    </source>
</reference>
<dbReference type="SMART" id="SM00450">
    <property type="entry name" value="RHOD"/>
    <property type="match status" value="1"/>
</dbReference>
<proteinExistence type="inferred from homology"/>
<sequence length="746" mass="80627">MPITSSSQQQHENTDRLVTSFHTKTSLQEDSHGHQPATHPAALSLDNLMDDAPASSTVPSLVYSSHEQDTFTQVIEQVAAITPEQLVSLLALNPPLLIDMRSQPEYDTQRLQGSVHLNIPSLLLKRYRRGTIANFNLESFITTTEGTDVYMHWLASHDPKTVVVYDNHMDETDLATSAWTLVGALTTLFGSDDRHSPAHGPSSFASHAAPSPVTPLTSPLSRMALAATKATVYWLKGGFHTFEAWPPVAPYLVQGVTSPTNPSSTSSTAANTFLSAEPPLPRIVPHLSRSATTFSRSLQSSDLVGTNVQRRASLFTLDTSNVRHKSSRSWSSLHPAPQPPSTLSSSSSRQPQPPPPLPSKPTPSSSRHLHPPLSTLSSSTSNHPPSALKNNGSPSSDPPPLPPHTFQAHAPDHASAQQTSPPSSSASSAMATMPHSARSTASSSPSSALPPMPPPSASILPANEMLDDDEPEPEPTPLTEQEYAFIVSAIVPDFLYLGPEIATAEQMDGLKERSIRRILNMAEECDDDVPGLKQTFKYAKLAARDTVEMQNVETTLRKAVNIIEDAKLHHEPIYVHCKAGKSRSVAVILAYFVLSEKWSLRRAYRHVIKARPWVSPNIGFVAELMKLEASVIGRASNFVDTDWHKVDVRSPPSPASLRDIGIVRHAWQKTPAPTPRHSVPSPSSNINTSDLAATPTNKSAASKQRPSSATGISTTPPSVQQDSPLPPVTSSPSLPGTKCHQRYTTS</sequence>
<name>A0A1X2GWX4_9FUNG</name>
<dbReference type="CDD" id="cd14498">
    <property type="entry name" value="DSP"/>
    <property type="match status" value="1"/>
</dbReference>
<accession>A0A1X2GWX4</accession>
<feature type="region of interest" description="Disordered" evidence="5">
    <location>
        <begin position="670"/>
        <end position="746"/>
    </location>
</feature>
<dbReference type="InterPro" id="IPR001763">
    <property type="entry name" value="Rhodanese-like_dom"/>
</dbReference>
<dbReference type="Proteomes" id="UP000242146">
    <property type="component" value="Unassembled WGS sequence"/>
</dbReference>
<comment type="similarity">
    <text evidence="1">Belongs to the protein-tyrosine phosphatase family. Non-receptor class dual specificity subfamily.</text>
</comment>
<feature type="compositionally biased region" description="Low complexity" evidence="5">
    <location>
        <begin position="341"/>
        <end position="350"/>
    </location>
</feature>
<dbReference type="PROSITE" id="PS50206">
    <property type="entry name" value="RHODANESE_3"/>
    <property type="match status" value="1"/>
</dbReference>
<protein>
    <recommendedName>
        <fullName evidence="2">protein-tyrosine-phosphatase</fullName>
        <ecNumber evidence="2">3.1.3.48</ecNumber>
    </recommendedName>
</protein>
<evidence type="ECO:0000259" key="8">
    <source>
        <dbReference type="PROSITE" id="PS50206"/>
    </source>
</evidence>
<dbReference type="InterPro" id="IPR020422">
    <property type="entry name" value="TYR_PHOSPHATASE_DUAL_dom"/>
</dbReference>
<evidence type="ECO:0000256" key="3">
    <source>
        <dbReference type="ARBA" id="ARBA00022801"/>
    </source>
</evidence>
<feature type="domain" description="Rhodanese" evidence="8">
    <location>
        <begin position="91"/>
        <end position="250"/>
    </location>
</feature>
<organism evidence="9 10">
    <name type="scientific">Hesseltinella vesiculosa</name>
    <dbReference type="NCBI Taxonomy" id="101127"/>
    <lineage>
        <taxon>Eukaryota</taxon>
        <taxon>Fungi</taxon>
        <taxon>Fungi incertae sedis</taxon>
        <taxon>Mucoromycota</taxon>
        <taxon>Mucoromycotina</taxon>
        <taxon>Mucoromycetes</taxon>
        <taxon>Mucorales</taxon>
        <taxon>Cunninghamellaceae</taxon>
        <taxon>Hesseltinella</taxon>
    </lineage>
</organism>
<dbReference type="GO" id="GO:0004725">
    <property type="term" value="F:protein tyrosine phosphatase activity"/>
    <property type="evidence" value="ECO:0007669"/>
    <property type="project" value="UniProtKB-EC"/>
</dbReference>
<dbReference type="EC" id="3.1.3.48" evidence="2"/>
<dbReference type="OrthoDB" id="273181at2759"/>
<feature type="domain" description="Tyrosine-protein phosphatase" evidence="6">
    <location>
        <begin position="485"/>
        <end position="633"/>
    </location>
</feature>
<dbReference type="PANTHER" id="PTHR10159:SF530">
    <property type="entry name" value="DUAL SPECIFICITY PROTEIN PHOSPHATASE DDB_G0271350-RELATED"/>
    <property type="match status" value="1"/>
</dbReference>
<dbReference type="GO" id="GO:0005737">
    <property type="term" value="C:cytoplasm"/>
    <property type="evidence" value="ECO:0007669"/>
    <property type="project" value="TreeGrafter"/>
</dbReference>
<dbReference type="InterPro" id="IPR029021">
    <property type="entry name" value="Prot-tyrosine_phosphatase-like"/>
</dbReference>
<keyword evidence="3" id="KW-0378">Hydrolase</keyword>
<dbReference type="Pfam" id="PF00782">
    <property type="entry name" value="DSPc"/>
    <property type="match status" value="1"/>
</dbReference>
<evidence type="ECO:0000256" key="4">
    <source>
        <dbReference type="ARBA" id="ARBA00022912"/>
    </source>
</evidence>
<dbReference type="PROSITE" id="PS50054">
    <property type="entry name" value="TYR_PHOSPHATASE_DUAL"/>
    <property type="match status" value="1"/>
</dbReference>
<dbReference type="InterPro" id="IPR000340">
    <property type="entry name" value="Dual-sp_phosphatase_cat-dom"/>
</dbReference>
<keyword evidence="4" id="KW-0904">Protein phosphatase</keyword>
<dbReference type="EMBL" id="MCGT01000001">
    <property type="protein sequence ID" value="ORX62590.1"/>
    <property type="molecule type" value="Genomic_DNA"/>
</dbReference>
<comment type="caution">
    <text evidence="9">The sequence shown here is derived from an EMBL/GenBank/DDBJ whole genome shotgun (WGS) entry which is preliminary data.</text>
</comment>
<evidence type="ECO:0000313" key="10">
    <source>
        <dbReference type="Proteomes" id="UP000242146"/>
    </source>
</evidence>
<feature type="region of interest" description="Disordered" evidence="5">
    <location>
        <begin position="319"/>
        <end position="477"/>
    </location>
</feature>
<evidence type="ECO:0000256" key="2">
    <source>
        <dbReference type="ARBA" id="ARBA00013064"/>
    </source>
</evidence>
<evidence type="ECO:0000259" key="6">
    <source>
        <dbReference type="PROSITE" id="PS50054"/>
    </source>
</evidence>
<dbReference type="STRING" id="101127.A0A1X2GWX4"/>
<gene>
    <name evidence="9" type="ORF">DM01DRAFT_1314079</name>
</gene>
<dbReference type="Pfam" id="PF00581">
    <property type="entry name" value="Rhodanese"/>
    <property type="match status" value="1"/>
</dbReference>
<dbReference type="Gene3D" id="3.40.250.10">
    <property type="entry name" value="Rhodanese-like domain"/>
    <property type="match status" value="1"/>
</dbReference>
<dbReference type="InterPro" id="IPR036873">
    <property type="entry name" value="Rhodanese-like_dom_sf"/>
</dbReference>
<feature type="compositionally biased region" description="Polar residues" evidence="5">
    <location>
        <begin position="680"/>
        <end position="722"/>
    </location>
</feature>
<dbReference type="SUPFAM" id="SSF52821">
    <property type="entry name" value="Rhodanese/Cell cycle control phosphatase"/>
    <property type="match status" value="1"/>
</dbReference>
<dbReference type="SMART" id="SM00195">
    <property type="entry name" value="DSPc"/>
    <property type="match status" value="1"/>
</dbReference>
<feature type="compositionally biased region" description="Low complexity" evidence="5">
    <location>
        <begin position="413"/>
        <end position="447"/>
    </location>
</feature>
<dbReference type="PROSITE" id="PS50056">
    <property type="entry name" value="TYR_PHOSPHATASE_2"/>
    <property type="match status" value="1"/>
</dbReference>